<accession>A0A9R1XAX5</accession>
<proteinExistence type="predicted"/>
<gene>
    <name evidence="1" type="ORF">LSAT_V11C500261310</name>
</gene>
<dbReference type="EMBL" id="NBSK02000005">
    <property type="protein sequence ID" value="KAJ0205569.1"/>
    <property type="molecule type" value="Genomic_DNA"/>
</dbReference>
<protein>
    <submittedName>
        <fullName evidence="1">Uncharacterized protein</fullName>
    </submittedName>
</protein>
<reference evidence="1 2" key="1">
    <citation type="journal article" date="2017" name="Nat. Commun.">
        <title>Genome assembly with in vitro proximity ligation data and whole-genome triplication in lettuce.</title>
        <authorList>
            <person name="Reyes-Chin-Wo S."/>
            <person name="Wang Z."/>
            <person name="Yang X."/>
            <person name="Kozik A."/>
            <person name="Arikit S."/>
            <person name="Song C."/>
            <person name="Xia L."/>
            <person name="Froenicke L."/>
            <person name="Lavelle D.O."/>
            <person name="Truco M.J."/>
            <person name="Xia R."/>
            <person name="Zhu S."/>
            <person name="Xu C."/>
            <person name="Xu H."/>
            <person name="Xu X."/>
            <person name="Cox K."/>
            <person name="Korf I."/>
            <person name="Meyers B.C."/>
            <person name="Michelmore R.W."/>
        </authorList>
    </citation>
    <scope>NUCLEOTIDE SEQUENCE [LARGE SCALE GENOMIC DNA]</scope>
    <source>
        <strain evidence="2">cv. Salinas</strain>
        <tissue evidence="1">Seedlings</tissue>
    </source>
</reference>
<comment type="caution">
    <text evidence="1">The sequence shown here is derived from an EMBL/GenBank/DDBJ whole genome shotgun (WGS) entry which is preliminary data.</text>
</comment>
<evidence type="ECO:0000313" key="2">
    <source>
        <dbReference type="Proteomes" id="UP000235145"/>
    </source>
</evidence>
<dbReference type="AlphaFoldDB" id="A0A9R1XAX5"/>
<dbReference type="Proteomes" id="UP000235145">
    <property type="component" value="Unassembled WGS sequence"/>
</dbReference>
<sequence length="199" mass="22586">MLNTACCGSWDDLPIELLSRIIVISKKIYVVGGDHEVFRTTSLDMIEGMSPKHRNSVVFIRICAKHNNIEAIYRQGVAVDEYHLEAIYLIGMIYISRGPPQCDEDLQLLVGYFGREFNDYGDFLMNVDVVHKLTTNNITFQCEEEGHSVEGTFVDGLEEDVDPQRYCKVTIDQCETLQDVLWFTKEGDSLGGKAGIYLF</sequence>
<name>A0A9R1XAX5_LACSA</name>
<evidence type="ECO:0000313" key="1">
    <source>
        <dbReference type="EMBL" id="KAJ0205569.1"/>
    </source>
</evidence>
<organism evidence="1 2">
    <name type="scientific">Lactuca sativa</name>
    <name type="common">Garden lettuce</name>
    <dbReference type="NCBI Taxonomy" id="4236"/>
    <lineage>
        <taxon>Eukaryota</taxon>
        <taxon>Viridiplantae</taxon>
        <taxon>Streptophyta</taxon>
        <taxon>Embryophyta</taxon>
        <taxon>Tracheophyta</taxon>
        <taxon>Spermatophyta</taxon>
        <taxon>Magnoliopsida</taxon>
        <taxon>eudicotyledons</taxon>
        <taxon>Gunneridae</taxon>
        <taxon>Pentapetalae</taxon>
        <taxon>asterids</taxon>
        <taxon>campanulids</taxon>
        <taxon>Asterales</taxon>
        <taxon>Asteraceae</taxon>
        <taxon>Cichorioideae</taxon>
        <taxon>Cichorieae</taxon>
        <taxon>Lactucinae</taxon>
        <taxon>Lactuca</taxon>
    </lineage>
</organism>
<keyword evidence="2" id="KW-1185">Reference proteome</keyword>